<keyword evidence="1" id="KW-0547">Nucleotide-binding</keyword>
<dbReference type="Gene3D" id="3.40.50.300">
    <property type="entry name" value="P-loop containing nucleotide triphosphate hydrolases"/>
    <property type="match status" value="1"/>
</dbReference>
<reference evidence="3 4" key="1">
    <citation type="submission" date="2020-03" db="EMBL/GenBank/DDBJ databases">
        <title>Genome Sequence of industrial isolate, B5A.</title>
        <authorList>
            <person name="Sharma S."/>
            <person name="Patil P.B."/>
            <person name="Korpole S."/>
        </authorList>
    </citation>
    <scope>NUCLEOTIDE SEQUENCE [LARGE SCALE GENOMIC DNA]</scope>
    <source>
        <strain evidence="3 4">PI-S10-B5A</strain>
    </source>
</reference>
<dbReference type="PANTHER" id="PTHR43384:SF6">
    <property type="entry name" value="SEPTUM SITE-DETERMINING PROTEIN MIND HOMOLOG, CHLOROPLASTIC"/>
    <property type="match status" value="1"/>
</dbReference>
<protein>
    <submittedName>
        <fullName evidence="3">ParA family protein</fullName>
    </submittedName>
</protein>
<gene>
    <name evidence="3" type="ORF">G9470_16445</name>
</gene>
<dbReference type="InterPro" id="IPR050625">
    <property type="entry name" value="ParA/MinD_ATPase"/>
</dbReference>
<evidence type="ECO:0000256" key="2">
    <source>
        <dbReference type="ARBA" id="ARBA00022840"/>
    </source>
</evidence>
<proteinExistence type="predicted"/>
<keyword evidence="4" id="KW-1185">Reference proteome</keyword>
<evidence type="ECO:0000313" key="4">
    <source>
        <dbReference type="Proteomes" id="UP000539052"/>
    </source>
</evidence>
<organism evidence="3 4">
    <name type="scientific">Lacrimispora defluvii</name>
    <dbReference type="NCBI Taxonomy" id="2719233"/>
    <lineage>
        <taxon>Bacteria</taxon>
        <taxon>Bacillati</taxon>
        <taxon>Bacillota</taxon>
        <taxon>Clostridia</taxon>
        <taxon>Lachnospirales</taxon>
        <taxon>Lachnospiraceae</taxon>
        <taxon>Lacrimispora</taxon>
    </lineage>
</organism>
<comment type="caution">
    <text evidence="3">The sequence shown here is derived from an EMBL/GenBank/DDBJ whole genome shotgun (WGS) entry which is preliminary data.</text>
</comment>
<dbReference type="InterPro" id="IPR027417">
    <property type="entry name" value="P-loop_NTPase"/>
</dbReference>
<keyword evidence="2" id="KW-0067">ATP-binding</keyword>
<dbReference type="SUPFAM" id="SSF52540">
    <property type="entry name" value="P-loop containing nucleoside triphosphate hydrolases"/>
    <property type="match status" value="1"/>
</dbReference>
<dbReference type="Proteomes" id="UP000539052">
    <property type="component" value="Unassembled WGS sequence"/>
</dbReference>
<dbReference type="EMBL" id="JAAOXG010000036">
    <property type="protein sequence ID" value="NNJ31366.1"/>
    <property type="molecule type" value="Genomic_DNA"/>
</dbReference>
<accession>A0ABX1VY66</accession>
<dbReference type="PANTHER" id="PTHR43384">
    <property type="entry name" value="SEPTUM SITE-DETERMINING PROTEIN MIND HOMOLOG, CHLOROPLASTIC-RELATED"/>
    <property type="match status" value="1"/>
</dbReference>
<sequence length="271" mass="29867">MLNFKKNGIFTRQAPKEDTPPQQEPQEGILAVWGSPGSGKTVTAVKLAKHLADRKKNVVLLLCDMTAPMLPCICPPSELEGEHSLGSILAAAHVTEPLIKHNLVTLKKHKHLTILGMKKGENEYTYPPYEQTQAQELMDNLRKIAPFVVADCGSYIANDILSAVALMEADSVLRLANADLKSVSYLSSQLPLLRDSKWDAEKQYKVASNIKPRQAGEQIGQALGSVVFTLTHSPELEEQYLAGNLLADLSLKDSRPFRKEIEKIAKEVFGI</sequence>
<dbReference type="RefSeq" id="WP_170822504.1">
    <property type="nucleotide sequence ID" value="NZ_JAAOXG010000036.1"/>
</dbReference>
<name>A0ABX1VY66_9FIRM</name>
<evidence type="ECO:0000256" key="1">
    <source>
        <dbReference type="ARBA" id="ARBA00022741"/>
    </source>
</evidence>
<evidence type="ECO:0000313" key="3">
    <source>
        <dbReference type="EMBL" id="NNJ31366.1"/>
    </source>
</evidence>